<dbReference type="EMBL" id="JBFOLK010000005">
    <property type="protein sequence ID" value="KAL2512753.1"/>
    <property type="molecule type" value="Genomic_DNA"/>
</dbReference>
<sequence length="163" mass="16739">MVGFHFTKIHVFKVRSGRVVDEKPWLASMGPVPESTVPLEVEVVDEVPSVLSSTNVVSVPIKVVGDSSSLSSGSTAPAPVVGVLSVVEIRDDSPSPSPIVDVGSGSSSSFSVMEGEGQRNVRGCEVGPKGVPKKKLPEEGVDADSGGAKKSRAVPAQETSGSD</sequence>
<evidence type="ECO:0000313" key="3">
    <source>
        <dbReference type="Proteomes" id="UP001604336"/>
    </source>
</evidence>
<proteinExistence type="predicted"/>
<organism evidence="2 3">
    <name type="scientific">Abeliophyllum distichum</name>
    <dbReference type="NCBI Taxonomy" id="126358"/>
    <lineage>
        <taxon>Eukaryota</taxon>
        <taxon>Viridiplantae</taxon>
        <taxon>Streptophyta</taxon>
        <taxon>Embryophyta</taxon>
        <taxon>Tracheophyta</taxon>
        <taxon>Spermatophyta</taxon>
        <taxon>Magnoliopsida</taxon>
        <taxon>eudicotyledons</taxon>
        <taxon>Gunneridae</taxon>
        <taxon>Pentapetalae</taxon>
        <taxon>asterids</taxon>
        <taxon>lamiids</taxon>
        <taxon>Lamiales</taxon>
        <taxon>Oleaceae</taxon>
        <taxon>Forsythieae</taxon>
        <taxon>Abeliophyllum</taxon>
    </lineage>
</organism>
<reference evidence="3" key="1">
    <citation type="submission" date="2024-07" db="EMBL/GenBank/DDBJ databases">
        <title>Two chromosome-level genome assemblies of Korean endemic species Abeliophyllum distichum and Forsythia ovata (Oleaceae).</title>
        <authorList>
            <person name="Jang H."/>
        </authorList>
    </citation>
    <scope>NUCLEOTIDE SEQUENCE [LARGE SCALE GENOMIC DNA]</scope>
</reference>
<feature type="compositionally biased region" description="Low complexity" evidence="1">
    <location>
        <begin position="98"/>
        <end position="112"/>
    </location>
</feature>
<accession>A0ABD1TJF0</accession>
<dbReference type="AlphaFoldDB" id="A0ABD1TJF0"/>
<feature type="region of interest" description="Disordered" evidence="1">
    <location>
        <begin position="92"/>
        <end position="163"/>
    </location>
</feature>
<dbReference type="Proteomes" id="UP001604336">
    <property type="component" value="Unassembled WGS sequence"/>
</dbReference>
<protein>
    <submittedName>
        <fullName evidence="2">Uncharacterized protein</fullName>
    </submittedName>
</protein>
<keyword evidence="3" id="KW-1185">Reference proteome</keyword>
<comment type="caution">
    <text evidence="2">The sequence shown here is derived from an EMBL/GenBank/DDBJ whole genome shotgun (WGS) entry which is preliminary data.</text>
</comment>
<evidence type="ECO:0000313" key="2">
    <source>
        <dbReference type="EMBL" id="KAL2512753.1"/>
    </source>
</evidence>
<gene>
    <name evidence="2" type="ORF">Adt_18353</name>
</gene>
<name>A0ABD1TJF0_9LAMI</name>
<evidence type="ECO:0000256" key="1">
    <source>
        <dbReference type="SAM" id="MobiDB-lite"/>
    </source>
</evidence>